<evidence type="ECO:0000313" key="1">
    <source>
        <dbReference type="EMBL" id="POR53843.1"/>
    </source>
</evidence>
<proteinExistence type="predicted"/>
<keyword evidence="2" id="KW-1185">Reference proteome</keyword>
<dbReference type="Proteomes" id="UP000237381">
    <property type="component" value="Unassembled WGS sequence"/>
</dbReference>
<dbReference type="OrthoDB" id="9103712at2"/>
<name>A0A2S4MGF4_9BURK</name>
<organism evidence="1 2">
    <name type="scientific">Paraburkholderia eburnea</name>
    <dbReference type="NCBI Taxonomy" id="1189126"/>
    <lineage>
        <taxon>Bacteria</taxon>
        <taxon>Pseudomonadati</taxon>
        <taxon>Pseudomonadota</taxon>
        <taxon>Betaproteobacteria</taxon>
        <taxon>Burkholderiales</taxon>
        <taxon>Burkholderiaceae</taxon>
        <taxon>Paraburkholderia</taxon>
    </lineage>
</organism>
<gene>
    <name evidence="1" type="ORF">B0G62_103424</name>
</gene>
<sequence length="69" mass="7704">MKDFIERQLYQPALVLPMVDLMQLMVSLDFNMGQIGLLVATRGARAAFQRSRDLWCANHGCAAPGESIH</sequence>
<comment type="caution">
    <text evidence="1">The sequence shown here is derived from an EMBL/GenBank/DDBJ whole genome shotgun (WGS) entry which is preliminary data.</text>
</comment>
<reference evidence="1 2" key="1">
    <citation type="submission" date="2018-01" db="EMBL/GenBank/DDBJ databases">
        <title>Genomic Encyclopedia of Type Strains, Phase III (KMG-III): the genomes of soil and plant-associated and newly described type strains.</title>
        <authorList>
            <person name="Whitman W."/>
        </authorList>
    </citation>
    <scope>NUCLEOTIDE SEQUENCE [LARGE SCALE GENOMIC DNA]</scope>
    <source>
        <strain evidence="1 2">JCM 18070</strain>
    </source>
</reference>
<protein>
    <submittedName>
        <fullName evidence="1">Uncharacterized protein</fullName>
    </submittedName>
</protein>
<dbReference type="EMBL" id="PQGA01000003">
    <property type="protein sequence ID" value="POR53843.1"/>
    <property type="molecule type" value="Genomic_DNA"/>
</dbReference>
<dbReference type="AlphaFoldDB" id="A0A2S4MGF4"/>
<evidence type="ECO:0000313" key="2">
    <source>
        <dbReference type="Proteomes" id="UP000237381"/>
    </source>
</evidence>
<accession>A0A2S4MGF4</accession>
<dbReference type="RefSeq" id="WP_103704119.1">
    <property type="nucleotide sequence ID" value="NZ_PQGA01000003.1"/>
</dbReference>